<gene>
    <name evidence="2" type="ORF">C8J30_110125</name>
</gene>
<organism evidence="2 3">
    <name type="scientific">Rhodobacter viridis</name>
    <dbReference type="NCBI Taxonomy" id="1054202"/>
    <lineage>
        <taxon>Bacteria</taxon>
        <taxon>Pseudomonadati</taxon>
        <taxon>Pseudomonadota</taxon>
        <taxon>Alphaproteobacteria</taxon>
        <taxon>Rhodobacterales</taxon>
        <taxon>Rhodobacter group</taxon>
        <taxon>Rhodobacter</taxon>
    </lineage>
</organism>
<dbReference type="RefSeq" id="WP_110806320.1">
    <property type="nucleotide sequence ID" value="NZ_QJTK01000010.1"/>
</dbReference>
<proteinExistence type="predicted"/>
<reference evidence="2 3" key="1">
    <citation type="submission" date="2018-06" db="EMBL/GenBank/DDBJ databases">
        <title>Genomic Encyclopedia of Type Strains, Phase III (KMG-III): the genomes of soil and plant-associated and newly described type strains.</title>
        <authorList>
            <person name="Whitman W."/>
        </authorList>
    </citation>
    <scope>NUCLEOTIDE SEQUENCE [LARGE SCALE GENOMIC DNA]</scope>
    <source>
        <strain evidence="2 3">JA737</strain>
    </source>
</reference>
<name>A0A318TWG0_9RHOB</name>
<dbReference type="AlphaFoldDB" id="A0A318TWG0"/>
<protein>
    <submittedName>
        <fullName evidence="2">Uncharacterized protein</fullName>
    </submittedName>
</protein>
<dbReference type="Proteomes" id="UP000247727">
    <property type="component" value="Unassembled WGS sequence"/>
</dbReference>
<evidence type="ECO:0000313" key="2">
    <source>
        <dbReference type="EMBL" id="PYF09251.1"/>
    </source>
</evidence>
<dbReference type="EMBL" id="QJTK01000010">
    <property type="protein sequence ID" value="PYF09251.1"/>
    <property type="molecule type" value="Genomic_DNA"/>
</dbReference>
<feature type="region of interest" description="Disordered" evidence="1">
    <location>
        <begin position="1"/>
        <end position="25"/>
    </location>
</feature>
<feature type="compositionally biased region" description="Basic residues" evidence="1">
    <location>
        <begin position="1"/>
        <end position="17"/>
    </location>
</feature>
<evidence type="ECO:0000313" key="3">
    <source>
        <dbReference type="Proteomes" id="UP000247727"/>
    </source>
</evidence>
<accession>A0A318TWG0</accession>
<keyword evidence="3" id="KW-1185">Reference proteome</keyword>
<comment type="caution">
    <text evidence="2">The sequence shown here is derived from an EMBL/GenBank/DDBJ whole genome shotgun (WGS) entry which is preliminary data.</text>
</comment>
<evidence type="ECO:0000256" key="1">
    <source>
        <dbReference type="SAM" id="MobiDB-lite"/>
    </source>
</evidence>
<sequence length="124" mass="13052">MARKSLKNPVRAAHRARERASREARGLHEARVIVPREHDPILRGCARKLRTDPAFAAALAALLELDAATPDDAAAVLPLASAEKPKGCVVPTRKQVRKAKGKGGLAEAALGDLFGFGIGDTEGA</sequence>